<dbReference type="FunFam" id="1.10.238.10:FF:000044">
    <property type="entry name" value="Protein S100"/>
    <property type="match status" value="1"/>
</dbReference>
<dbReference type="AlphaFoldDB" id="A0A8C7GXX0"/>
<dbReference type="PANTHER" id="PTHR11639">
    <property type="entry name" value="S100 CALCIUM-BINDING PROTEIN"/>
    <property type="match status" value="1"/>
</dbReference>
<keyword evidence="3" id="KW-0677">Repeat</keyword>
<sequence length="148" mass="16489">MAENMRPESSKSGYKFIALTTGMLANFPPTSQGELVNYLVNTSYTRPAAMPSELERAMESMITVFHKYAAKEGSGNTLSRRELKDLMENELSGFLKSQKDPATVDKIMKDLDSNGDGEVNFEEFVSLVVGLSIACEQCYQMHKKKMGK</sequence>
<organism evidence="7 8">
    <name type="scientific">Oncorhynchus kisutch</name>
    <name type="common">Coho salmon</name>
    <name type="synonym">Salmo kisutch</name>
    <dbReference type="NCBI Taxonomy" id="8019"/>
    <lineage>
        <taxon>Eukaryota</taxon>
        <taxon>Metazoa</taxon>
        <taxon>Chordata</taxon>
        <taxon>Craniata</taxon>
        <taxon>Vertebrata</taxon>
        <taxon>Euteleostomi</taxon>
        <taxon>Actinopterygii</taxon>
        <taxon>Neopterygii</taxon>
        <taxon>Teleostei</taxon>
        <taxon>Protacanthopterygii</taxon>
        <taxon>Salmoniformes</taxon>
        <taxon>Salmonidae</taxon>
        <taxon>Salmoninae</taxon>
        <taxon>Oncorhynchus</taxon>
    </lineage>
</organism>
<dbReference type="GO" id="GO:0048306">
    <property type="term" value="F:calcium-dependent protein binding"/>
    <property type="evidence" value="ECO:0007669"/>
    <property type="project" value="TreeGrafter"/>
</dbReference>
<evidence type="ECO:0000256" key="4">
    <source>
        <dbReference type="ARBA" id="ARBA00022837"/>
    </source>
</evidence>
<accession>A0A8C7GXX0</accession>
<keyword evidence="8" id="KW-1185">Reference proteome</keyword>
<dbReference type="Gene3D" id="1.10.238.10">
    <property type="entry name" value="EF-hand"/>
    <property type="match status" value="1"/>
</dbReference>
<dbReference type="Proteomes" id="UP000694557">
    <property type="component" value="Unassembled WGS sequence"/>
</dbReference>
<evidence type="ECO:0000256" key="2">
    <source>
        <dbReference type="ARBA" id="ARBA00022723"/>
    </source>
</evidence>
<dbReference type="GO" id="GO:0005737">
    <property type="term" value="C:cytoplasm"/>
    <property type="evidence" value="ECO:0007669"/>
    <property type="project" value="TreeGrafter"/>
</dbReference>
<dbReference type="PANTHER" id="PTHR11639:SF134">
    <property type="entry name" value="PROTEIN S100-A1-RELATED"/>
    <property type="match status" value="1"/>
</dbReference>
<dbReference type="SUPFAM" id="SSF47473">
    <property type="entry name" value="EF-hand"/>
    <property type="match status" value="1"/>
</dbReference>
<keyword evidence="4 5" id="KW-0106">Calcium</keyword>
<dbReference type="InterPro" id="IPR011992">
    <property type="entry name" value="EF-hand-dom_pair"/>
</dbReference>
<dbReference type="PROSITE" id="PS00018">
    <property type="entry name" value="EF_HAND_1"/>
    <property type="match status" value="1"/>
</dbReference>
<protein>
    <recommendedName>
        <fullName evidence="5">Protein S100</fullName>
    </recommendedName>
    <alternativeName>
        <fullName evidence="5">S100 calcium-binding protein</fullName>
    </alternativeName>
</protein>
<reference evidence="7" key="1">
    <citation type="submission" date="2025-08" db="UniProtKB">
        <authorList>
            <consortium name="Ensembl"/>
        </authorList>
    </citation>
    <scope>IDENTIFICATION</scope>
</reference>
<dbReference type="InterPro" id="IPR013787">
    <property type="entry name" value="S100_Ca-bd_sub"/>
</dbReference>
<evidence type="ECO:0000259" key="6">
    <source>
        <dbReference type="PROSITE" id="PS50222"/>
    </source>
</evidence>
<comment type="similarity">
    <text evidence="1 5">Belongs to the S-100 family.</text>
</comment>
<evidence type="ECO:0000256" key="3">
    <source>
        <dbReference type="ARBA" id="ARBA00022737"/>
    </source>
</evidence>
<evidence type="ECO:0000256" key="1">
    <source>
        <dbReference type="ARBA" id="ARBA00007323"/>
    </source>
</evidence>
<evidence type="ECO:0000256" key="5">
    <source>
        <dbReference type="RuleBase" id="RU361184"/>
    </source>
</evidence>
<keyword evidence="2 5" id="KW-0479">Metal-binding</keyword>
<evidence type="ECO:0000313" key="8">
    <source>
        <dbReference type="Proteomes" id="UP000694557"/>
    </source>
</evidence>
<dbReference type="SMART" id="SM00054">
    <property type="entry name" value="EFh"/>
    <property type="match status" value="1"/>
</dbReference>
<dbReference type="PROSITE" id="PS00303">
    <property type="entry name" value="S100_CABP"/>
    <property type="match status" value="1"/>
</dbReference>
<dbReference type="InterPro" id="IPR002048">
    <property type="entry name" value="EF_hand_dom"/>
</dbReference>
<dbReference type="SMART" id="SM01394">
    <property type="entry name" value="S_100"/>
    <property type="match status" value="1"/>
</dbReference>
<name>A0A8C7GXX0_ONCKI</name>
<dbReference type="GeneTree" id="ENSGT00940000165795"/>
<dbReference type="InterPro" id="IPR001751">
    <property type="entry name" value="S100/CaBP7/8-like_CS"/>
</dbReference>
<dbReference type="CDD" id="cd05031">
    <property type="entry name" value="S-100A10_like"/>
    <property type="match status" value="1"/>
</dbReference>
<dbReference type="InterPro" id="IPR018247">
    <property type="entry name" value="EF_Hand_1_Ca_BS"/>
</dbReference>
<reference evidence="7" key="2">
    <citation type="submission" date="2025-09" db="UniProtKB">
        <authorList>
            <consortium name="Ensembl"/>
        </authorList>
    </citation>
    <scope>IDENTIFICATION</scope>
</reference>
<dbReference type="Pfam" id="PF00036">
    <property type="entry name" value="EF-hand_1"/>
    <property type="match status" value="1"/>
</dbReference>
<gene>
    <name evidence="7" type="primary">LOC109907690</name>
</gene>
<dbReference type="GO" id="GO:0005615">
    <property type="term" value="C:extracellular space"/>
    <property type="evidence" value="ECO:0007669"/>
    <property type="project" value="TreeGrafter"/>
</dbReference>
<dbReference type="GO" id="GO:0005509">
    <property type="term" value="F:calcium ion binding"/>
    <property type="evidence" value="ECO:0007669"/>
    <property type="project" value="InterPro"/>
</dbReference>
<dbReference type="Pfam" id="PF01023">
    <property type="entry name" value="S_100"/>
    <property type="match status" value="1"/>
</dbReference>
<dbReference type="PROSITE" id="PS50222">
    <property type="entry name" value="EF_HAND_2"/>
    <property type="match status" value="1"/>
</dbReference>
<proteinExistence type="inferred from homology"/>
<feature type="domain" description="EF-hand" evidence="6">
    <location>
        <begin position="99"/>
        <end position="134"/>
    </location>
</feature>
<evidence type="ECO:0000313" key="7">
    <source>
        <dbReference type="Ensembl" id="ENSOKIP00005049075.1"/>
    </source>
</evidence>
<dbReference type="Ensembl" id="ENSOKIT00005051731.1">
    <property type="protein sequence ID" value="ENSOKIP00005049075.1"/>
    <property type="gene ID" value="ENSOKIG00005020627.1"/>
</dbReference>